<dbReference type="InterPro" id="IPR003961">
    <property type="entry name" value="FN3_dom"/>
</dbReference>
<dbReference type="SMART" id="SM00060">
    <property type="entry name" value="FN3"/>
    <property type="match status" value="1"/>
</dbReference>
<reference evidence="8 9" key="1">
    <citation type="submission" date="2018-09" db="EMBL/GenBank/DDBJ databases">
        <title>Paenibacillus SK2017-BO5.</title>
        <authorList>
            <person name="Piskunova J.V."/>
            <person name="Dubiley S.A."/>
            <person name="Severinov K.V."/>
        </authorList>
    </citation>
    <scope>NUCLEOTIDE SEQUENCE [LARGE SCALE GENOMIC DNA]</scope>
    <source>
        <strain evidence="8 9">BO5</strain>
    </source>
</reference>
<keyword evidence="2" id="KW-0964">Secreted</keyword>
<accession>A0A3A3G8E2</accession>
<dbReference type="PANTHER" id="PTHR34823:SF1">
    <property type="entry name" value="CHITIN-BINDING TYPE-4 DOMAIN-CONTAINING PROTEIN"/>
    <property type="match status" value="1"/>
</dbReference>
<dbReference type="Pfam" id="PF00041">
    <property type="entry name" value="fn3"/>
    <property type="match status" value="1"/>
</dbReference>
<dbReference type="GO" id="GO:0004553">
    <property type="term" value="F:hydrolase activity, hydrolyzing O-glycosyl compounds"/>
    <property type="evidence" value="ECO:0007669"/>
    <property type="project" value="InterPro"/>
</dbReference>
<dbReference type="SUPFAM" id="SSF49265">
    <property type="entry name" value="Fibronectin type III"/>
    <property type="match status" value="1"/>
</dbReference>
<dbReference type="InterPro" id="IPR036573">
    <property type="entry name" value="CBM_sf_5/12"/>
</dbReference>
<dbReference type="PROSITE" id="PS50853">
    <property type="entry name" value="FN3"/>
    <property type="match status" value="1"/>
</dbReference>
<name>A0A3A3G8E2_PANTH</name>
<evidence type="ECO:0000256" key="6">
    <source>
        <dbReference type="SAM" id="MobiDB-lite"/>
    </source>
</evidence>
<keyword evidence="5" id="KW-0119">Carbohydrate metabolism</keyword>
<keyword evidence="5" id="KW-0624">Polysaccharide degradation</keyword>
<dbReference type="Gene3D" id="2.60.40.10">
    <property type="entry name" value="Immunoglobulins"/>
    <property type="match status" value="1"/>
</dbReference>
<feature type="compositionally biased region" description="Gly residues" evidence="6">
    <location>
        <begin position="305"/>
        <end position="317"/>
    </location>
</feature>
<evidence type="ECO:0000256" key="5">
    <source>
        <dbReference type="ARBA" id="ARBA00023326"/>
    </source>
</evidence>
<dbReference type="InterPro" id="IPR003610">
    <property type="entry name" value="CBM5/12"/>
</dbReference>
<dbReference type="AlphaFoldDB" id="A0A3A3G8E2"/>
<dbReference type="CDD" id="cd12215">
    <property type="entry name" value="ChiC_BD"/>
    <property type="match status" value="2"/>
</dbReference>
<evidence type="ECO:0000256" key="1">
    <source>
        <dbReference type="ARBA" id="ARBA00004613"/>
    </source>
</evidence>
<dbReference type="InterPro" id="IPR014756">
    <property type="entry name" value="Ig_E-set"/>
</dbReference>
<evidence type="ECO:0000256" key="2">
    <source>
        <dbReference type="ARBA" id="ARBA00022525"/>
    </source>
</evidence>
<protein>
    <submittedName>
        <fullName evidence="8">Chitin-binding protein</fullName>
    </submittedName>
</protein>
<comment type="caution">
    <text evidence="8">The sequence shown here is derived from an EMBL/GenBank/DDBJ whole genome shotgun (WGS) entry which is preliminary data.</text>
</comment>
<sequence length="416" mass="45110">MTRQIGSSLLSKVSPLFTAFGLIVLGLAVSAVFADSASAHGYIESPASRAYQCKLGLNSDCGRVQYEPQSVEAKGNFPQSGPADGHIAGGGIFDPLDEQSADRWNKVKMQGGTNTFQWYLTMPHKTTEWKYYITKKDWDPNKPLTRADLEPVPFCTIQEGGKVPPSTVTHECSVPTDRSGYHLILGVWEIADTGRAFYQVIDVDLVNDGSEIDLPAAPGQLAASARTETSITLTWTSSSSSNGIKAYEVFRNGASLGQTTGTSYRDAGLTPDTSYTYTVRAIDRAGNLSPLSAPLVAATLPQDNTGGGSEGGNGGEEGGTEPPVTGETTWKSNVIYNQGDRVLYDGLEYEAQYWTQNNRPDVSDAWKLLSNVILDWSKDRAYTGGDKVKHNGAVYQARWWTRGEEPGRADVWQAVK</sequence>
<dbReference type="GO" id="GO:0000272">
    <property type="term" value="P:polysaccharide catabolic process"/>
    <property type="evidence" value="ECO:0007669"/>
    <property type="project" value="UniProtKB-KW"/>
</dbReference>
<dbReference type="PANTHER" id="PTHR34823">
    <property type="entry name" value="GLCNAC-BINDING PROTEIN A"/>
    <property type="match status" value="1"/>
</dbReference>
<organism evidence="8 9">
    <name type="scientific">Paenibacillus thiaminolyticus</name>
    <name type="common">Bacillus thiaminolyticus</name>
    <dbReference type="NCBI Taxonomy" id="49283"/>
    <lineage>
        <taxon>Bacteria</taxon>
        <taxon>Bacillati</taxon>
        <taxon>Bacillota</taxon>
        <taxon>Bacilli</taxon>
        <taxon>Bacillales</taxon>
        <taxon>Paenibacillaceae</taxon>
        <taxon>Paenibacillus</taxon>
    </lineage>
</organism>
<keyword evidence="3" id="KW-0732">Signal</keyword>
<dbReference type="OrthoDB" id="2702399at2"/>
<dbReference type="Pfam" id="PF02839">
    <property type="entry name" value="CBM_5_12"/>
    <property type="match status" value="2"/>
</dbReference>
<dbReference type="Pfam" id="PF03067">
    <property type="entry name" value="LPMO_10"/>
    <property type="match status" value="1"/>
</dbReference>
<evidence type="ECO:0000313" key="8">
    <source>
        <dbReference type="EMBL" id="RJG15665.1"/>
    </source>
</evidence>
<dbReference type="CDD" id="cd00063">
    <property type="entry name" value="FN3"/>
    <property type="match status" value="1"/>
</dbReference>
<dbReference type="InterPro" id="IPR013783">
    <property type="entry name" value="Ig-like_fold"/>
</dbReference>
<dbReference type="SMART" id="SM00495">
    <property type="entry name" value="ChtBD3"/>
    <property type="match status" value="2"/>
</dbReference>
<feature type="domain" description="Fibronectin type-III" evidence="7">
    <location>
        <begin position="217"/>
        <end position="302"/>
    </location>
</feature>
<dbReference type="CDD" id="cd21177">
    <property type="entry name" value="LPMO_AA10"/>
    <property type="match status" value="1"/>
</dbReference>
<gene>
    <name evidence="8" type="ORF">DQX05_29470</name>
</gene>
<evidence type="ECO:0000256" key="3">
    <source>
        <dbReference type="ARBA" id="ARBA00022729"/>
    </source>
</evidence>
<dbReference type="InterPro" id="IPR004302">
    <property type="entry name" value="Cellulose/chitin-bd_N"/>
</dbReference>
<dbReference type="SUPFAM" id="SSF81296">
    <property type="entry name" value="E set domains"/>
    <property type="match status" value="1"/>
</dbReference>
<dbReference type="Proteomes" id="UP000266177">
    <property type="component" value="Unassembled WGS sequence"/>
</dbReference>
<dbReference type="EMBL" id="QYZD01000068">
    <property type="protein sequence ID" value="RJG15665.1"/>
    <property type="molecule type" value="Genomic_DNA"/>
</dbReference>
<dbReference type="InterPro" id="IPR051024">
    <property type="entry name" value="GlcNAc_Chitin_IntDeg"/>
</dbReference>
<dbReference type="Gene3D" id="2.10.10.20">
    <property type="entry name" value="Carbohydrate-binding module superfamily 5/12"/>
    <property type="match status" value="2"/>
</dbReference>
<evidence type="ECO:0000256" key="4">
    <source>
        <dbReference type="ARBA" id="ARBA00022801"/>
    </source>
</evidence>
<evidence type="ECO:0000313" key="9">
    <source>
        <dbReference type="Proteomes" id="UP000266177"/>
    </source>
</evidence>
<dbReference type="GO" id="GO:0030246">
    <property type="term" value="F:carbohydrate binding"/>
    <property type="evidence" value="ECO:0007669"/>
    <property type="project" value="InterPro"/>
</dbReference>
<keyword evidence="4" id="KW-0378">Hydrolase</keyword>
<comment type="subcellular location">
    <subcellularLocation>
        <location evidence="1">Secreted</location>
    </subcellularLocation>
</comment>
<feature type="region of interest" description="Disordered" evidence="6">
    <location>
        <begin position="299"/>
        <end position="328"/>
    </location>
</feature>
<dbReference type="InterPro" id="IPR036116">
    <property type="entry name" value="FN3_sf"/>
</dbReference>
<dbReference type="GO" id="GO:0005576">
    <property type="term" value="C:extracellular region"/>
    <property type="evidence" value="ECO:0007669"/>
    <property type="project" value="UniProtKB-SubCell"/>
</dbReference>
<proteinExistence type="predicted"/>
<dbReference type="RefSeq" id="WP_119796789.1">
    <property type="nucleotide sequence ID" value="NZ_QYZD01000068.1"/>
</dbReference>
<dbReference type="Gene3D" id="2.70.50.50">
    <property type="entry name" value="chitin-binding protein cbp21"/>
    <property type="match status" value="1"/>
</dbReference>
<dbReference type="FunFam" id="2.70.50.50:FF:000001">
    <property type="entry name" value="Chitin-binding protein"/>
    <property type="match status" value="1"/>
</dbReference>
<evidence type="ECO:0000259" key="7">
    <source>
        <dbReference type="PROSITE" id="PS50853"/>
    </source>
</evidence>
<dbReference type="SUPFAM" id="SSF51055">
    <property type="entry name" value="Carbohydrate binding domain"/>
    <property type="match status" value="2"/>
</dbReference>